<evidence type="ECO:0000256" key="5">
    <source>
        <dbReference type="ARBA" id="ARBA00022679"/>
    </source>
</evidence>
<keyword evidence="10 13" id="KW-0460">Magnesium</keyword>
<dbReference type="GO" id="GO:0005524">
    <property type="term" value="F:ATP binding"/>
    <property type="evidence" value="ECO:0007669"/>
    <property type="project" value="UniProtKB-UniRule"/>
</dbReference>
<feature type="binding site" evidence="13">
    <location>
        <begin position="251"/>
        <end position="252"/>
    </location>
    <ligand>
        <name>ATP</name>
        <dbReference type="ChEBI" id="CHEBI:30616"/>
    </ligand>
</feature>
<dbReference type="RefSeq" id="WP_044617450.1">
    <property type="nucleotide sequence ID" value="NZ_CP007142.1"/>
</dbReference>
<feature type="active site" description="Proton acceptor" evidence="13">
    <location>
        <position position="252"/>
    </location>
</feature>
<feature type="binding site" evidence="13">
    <location>
        <begin position="11"/>
        <end position="13"/>
    </location>
    <ligand>
        <name>substrate</name>
    </ligand>
</feature>
<evidence type="ECO:0000256" key="2">
    <source>
        <dbReference type="ARBA" id="ARBA00012035"/>
    </source>
</evidence>
<comment type="subunit">
    <text evidence="13">Homodimer.</text>
</comment>
<dbReference type="GO" id="GO:0004747">
    <property type="term" value="F:ribokinase activity"/>
    <property type="evidence" value="ECO:0007669"/>
    <property type="project" value="UniProtKB-UniRule"/>
</dbReference>
<dbReference type="EC" id="2.7.1.15" evidence="2 13"/>
<evidence type="ECO:0000256" key="4">
    <source>
        <dbReference type="ARBA" id="ARBA00022490"/>
    </source>
</evidence>
<dbReference type="SUPFAM" id="SSF53613">
    <property type="entry name" value="Ribokinase-like"/>
    <property type="match status" value="1"/>
</dbReference>
<dbReference type="PANTHER" id="PTHR10584:SF166">
    <property type="entry name" value="RIBOKINASE"/>
    <property type="match status" value="1"/>
</dbReference>
<dbReference type="InterPro" id="IPR002139">
    <property type="entry name" value="Ribo/fructo_kinase"/>
</dbReference>
<comment type="subcellular location">
    <subcellularLocation>
        <location evidence="13">Cytoplasm</location>
    </subcellularLocation>
</comment>
<evidence type="ECO:0000256" key="10">
    <source>
        <dbReference type="ARBA" id="ARBA00022842"/>
    </source>
</evidence>
<keyword evidence="6 13" id="KW-0479">Metal-binding</keyword>
<comment type="function">
    <text evidence="13">Catalyzes the phosphorylation of ribose at O-5 in a reaction requiring ATP and magnesium. The resulting D-ribose-5-phosphate can then be used either for sythesis of nucleotides, histidine, and tryptophan, or as a component of the pentose phosphate pathway.</text>
</comment>
<evidence type="ECO:0000256" key="9">
    <source>
        <dbReference type="ARBA" id="ARBA00022840"/>
    </source>
</evidence>
<dbReference type="InterPro" id="IPR011877">
    <property type="entry name" value="Ribokinase"/>
</dbReference>
<dbReference type="OrthoDB" id="9775849at2"/>
<dbReference type="GO" id="GO:0019303">
    <property type="term" value="P:D-ribose catabolic process"/>
    <property type="evidence" value="ECO:0007669"/>
    <property type="project" value="UniProtKB-UniRule"/>
</dbReference>
<feature type="binding site" evidence="13">
    <location>
        <position position="287"/>
    </location>
    <ligand>
        <name>K(+)</name>
        <dbReference type="ChEBI" id="CHEBI:29103"/>
    </ligand>
</feature>
<comment type="caution">
    <text evidence="13">Lacks conserved residue(s) required for the propagation of feature annotation.</text>
</comment>
<dbReference type="InterPro" id="IPR029056">
    <property type="entry name" value="Ribokinase-like"/>
</dbReference>
<keyword evidence="16" id="KW-1185">Reference proteome</keyword>
<comment type="catalytic activity">
    <reaction evidence="13">
        <text>D-ribose + ATP = D-ribose 5-phosphate + ADP + H(+)</text>
        <dbReference type="Rhea" id="RHEA:13697"/>
        <dbReference type="ChEBI" id="CHEBI:15378"/>
        <dbReference type="ChEBI" id="CHEBI:30616"/>
        <dbReference type="ChEBI" id="CHEBI:47013"/>
        <dbReference type="ChEBI" id="CHEBI:78346"/>
        <dbReference type="ChEBI" id="CHEBI:456216"/>
        <dbReference type="EC" id="2.7.1.15"/>
    </reaction>
</comment>
<dbReference type="GO" id="GO:0046872">
    <property type="term" value="F:metal ion binding"/>
    <property type="evidence" value="ECO:0007669"/>
    <property type="project" value="UniProtKB-KW"/>
</dbReference>
<feature type="binding site" evidence="13">
    <location>
        <position position="248"/>
    </location>
    <ligand>
        <name>K(+)</name>
        <dbReference type="ChEBI" id="CHEBI:29103"/>
    </ligand>
</feature>
<keyword evidence="4 13" id="KW-0963">Cytoplasm</keyword>
<dbReference type="PATRIC" id="fig|1445510.3.peg.2998"/>
<comment type="similarity">
    <text evidence="1">Belongs to the carbohydrate kinase pfkB family.</text>
</comment>
<dbReference type="PANTHER" id="PTHR10584">
    <property type="entry name" value="SUGAR KINASE"/>
    <property type="match status" value="1"/>
</dbReference>
<keyword evidence="12 13" id="KW-0119">Carbohydrate metabolism</keyword>
<comment type="pathway">
    <text evidence="13">Carbohydrate metabolism; D-ribose degradation; D-ribose 5-phosphate from beta-D-ribopyranose: step 2/2.</text>
</comment>
<comment type="activity regulation">
    <text evidence="13">Activated by a monovalent cation that binds near, but not in, the active site. The most likely occupant of the site in vivo is potassium. Ion binding induces a conformational change that may alter substrate affinity.</text>
</comment>
<feature type="binding site" evidence="13">
    <location>
        <position position="282"/>
    </location>
    <ligand>
        <name>K(+)</name>
        <dbReference type="ChEBI" id="CHEBI:29103"/>
    </ligand>
</feature>
<dbReference type="Gene3D" id="3.40.1190.20">
    <property type="match status" value="1"/>
</dbReference>
<feature type="binding site" evidence="13">
    <location>
        <position position="291"/>
    </location>
    <ligand>
        <name>K(+)</name>
        <dbReference type="ChEBI" id="CHEBI:29103"/>
    </ligand>
</feature>
<evidence type="ECO:0000256" key="13">
    <source>
        <dbReference type="HAMAP-Rule" id="MF_01987"/>
    </source>
</evidence>
<evidence type="ECO:0000256" key="11">
    <source>
        <dbReference type="ARBA" id="ARBA00022958"/>
    </source>
</evidence>
<dbReference type="UniPathway" id="UPA00916">
    <property type="reaction ID" value="UER00889"/>
</dbReference>
<dbReference type="EMBL" id="CP007142">
    <property type="protein sequence ID" value="AJQ95068.1"/>
    <property type="molecule type" value="Genomic_DNA"/>
</dbReference>
<dbReference type="NCBIfam" id="NF008353">
    <property type="entry name" value="PRK11142.1"/>
    <property type="match status" value="1"/>
</dbReference>
<feature type="binding site" evidence="13">
    <location>
        <position position="252"/>
    </location>
    <ligand>
        <name>substrate</name>
    </ligand>
</feature>
<dbReference type="HOGENOM" id="CLU_027634_2_0_6"/>
<dbReference type="STRING" id="1445510.YC6258_03030"/>
<proteinExistence type="inferred from homology"/>
<dbReference type="PROSITE" id="PS00584">
    <property type="entry name" value="PFKB_KINASES_2"/>
    <property type="match status" value="1"/>
</dbReference>
<dbReference type="HAMAP" id="MF_01987">
    <property type="entry name" value="Ribokinase"/>
    <property type="match status" value="1"/>
</dbReference>
<evidence type="ECO:0000259" key="14">
    <source>
        <dbReference type="Pfam" id="PF00294"/>
    </source>
</evidence>
<feature type="binding site" evidence="13">
    <location>
        <position position="140"/>
    </location>
    <ligand>
        <name>substrate</name>
    </ligand>
</feature>
<dbReference type="CDD" id="cd01174">
    <property type="entry name" value="ribokinase"/>
    <property type="match status" value="1"/>
</dbReference>
<reference evidence="15 16" key="1">
    <citation type="submission" date="2014-01" db="EMBL/GenBank/DDBJ databases">
        <title>Full genme sequencing of cellulolytic bacterium Gynuella sunshinyii YC6258T gen. nov., sp. nov.</title>
        <authorList>
            <person name="Khan H."/>
            <person name="Chung E.J."/>
            <person name="Chung Y.R."/>
        </authorList>
    </citation>
    <scope>NUCLEOTIDE SEQUENCE [LARGE SCALE GENOMIC DNA]</scope>
    <source>
        <strain evidence="15 16">YC6258</strain>
    </source>
</reference>
<comment type="cofactor">
    <cofactor evidence="13">
        <name>Mg(2+)</name>
        <dbReference type="ChEBI" id="CHEBI:18420"/>
    </cofactor>
    <text evidence="13">Requires a divalent cation, most likely magnesium in vivo, as an electrophilic catalyst to aid phosphoryl group transfer. It is the chelate of the metal and the nucleotide that is the actual substrate.</text>
</comment>
<evidence type="ECO:0000256" key="7">
    <source>
        <dbReference type="ARBA" id="ARBA00022741"/>
    </source>
</evidence>
<keyword evidence="9 13" id="KW-0067">ATP-binding</keyword>
<dbReference type="FunFam" id="3.40.1190.20:FF:000012">
    <property type="entry name" value="Ribokinase"/>
    <property type="match status" value="1"/>
</dbReference>
<dbReference type="Pfam" id="PF00294">
    <property type="entry name" value="PfkB"/>
    <property type="match status" value="1"/>
</dbReference>
<organism evidence="15 16">
    <name type="scientific">Gynuella sunshinyii YC6258</name>
    <dbReference type="NCBI Taxonomy" id="1445510"/>
    <lineage>
        <taxon>Bacteria</taxon>
        <taxon>Pseudomonadati</taxon>
        <taxon>Pseudomonadota</taxon>
        <taxon>Gammaproteobacteria</taxon>
        <taxon>Oceanospirillales</taxon>
        <taxon>Saccharospirillaceae</taxon>
        <taxon>Gynuella</taxon>
    </lineage>
</organism>
<accession>A0A0C5VNT6</accession>
<keyword evidence="11 13" id="KW-0630">Potassium</keyword>
<keyword evidence="5 13" id="KW-0808">Transferase</keyword>
<feature type="binding site" evidence="13">
    <location>
        <begin position="39"/>
        <end position="43"/>
    </location>
    <ligand>
        <name>substrate</name>
    </ligand>
</feature>
<dbReference type="NCBIfam" id="TIGR02152">
    <property type="entry name" value="D_ribokin_bact"/>
    <property type="match status" value="1"/>
</dbReference>
<evidence type="ECO:0000256" key="8">
    <source>
        <dbReference type="ARBA" id="ARBA00022777"/>
    </source>
</evidence>
<evidence type="ECO:0000256" key="12">
    <source>
        <dbReference type="ARBA" id="ARBA00023277"/>
    </source>
</evidence>
<feature type="binding site" evidence="13">
    <location>
        <begin position="220"/>
        <end position="225"/>
    </location>
    <ligand>
        <name>ATP</name>
        <dbReference type="ChEBI" id="CHEBI:30616"/>
    </ligand>
</feature>
<dbReference type="GO" id="GO:0005829">
    <property type="term" value="C:cytosol"/>
    <property type="evidence" value="ECO:0007669"/>
    <property type="project" value="TreeGrafter"/>
</dbReference>
<evidence type="ECO:0000256" key="3">
    <source>
        <dbReference type="ARBA" id="ARBA00016943"/>
    </source>
</evidence>
<dbReference type="InterPro" id="IPR011611">
    <property type="entry name" value="PfkB_dom"/>
</dbReference>
<comment type="similarity">
    <text evidence="13">Belongs to the carbohydrate kinase PfkB family. Ribokinase subfamily.</text>
</comment>
<evidence type="ECO:0000256" key="1">
    <source>
        <dbReference type="ARBA" id="ARBA00005380"/>
    </source>
</evidence>
<dbReference type="InterPro" id="IPR002173">
    <property type="entry name" value="Carboh/pur_kinase_PfkB_CS"/>
</dbReference>
<evidence type="ECO:0000313" key="16">
    <source>
        <dbReference type="Proteomes" id="UP000032266"/>
    </source>
</evidence>
<feature type="binding site" evidence="13">
    <location>
        <position position="285"/>
    </location>
    <ligand>
        <name>K(+)</name>
        <dbReference type="ChEBI" id="CHEBI:29103"/>
    </ligand>
</feature>
<gene>
    <name evidence="13" type="primary">rbsK</name>
    <name evidence="15" type="ORF">YC6258_03030</name>
</gene>
<keyword evidence="8 13" id="KW-0418">Kinase</keyword>
<dbReference type="Proteomes" id="UP000032266">
    <property type="component" value="Chromosome"/>
</dbReference>
<sequence length="305" mass="31139">MKKLTVLGSVNADHVLQLSHLPKPGETVSSESYQVLGGGKGANQAVAAARMGADITFIACVGSDAIGHQLVDSFASAGINTAGIEQVAGSNTGTAMIFVDANGENCIGISAQANAHLTPDCIQGKKALIETADALLLQLETPVEGVTFAAQVAKNSGTKVILNPAPAAELPDHLLAMVDLITPNETEAERLTGIRVTDEASAARACDVLHGKGIAEVLITLGARGVWYSNAGVGERYSGYSVKAVDTTAAGDCFNGALVAALLKDSAMSDAITFAQAAAALSVTRSGAQDSIPELSEVVAFIEQH</sequence>
<keyword evidence="7 13" id="KW-0547">Nucleotide-binding</keyword>
<evidence type="ECO:0000256" key="6">
    <source>
        <dbReference type="ARBA" id="ARBA00022723"/>
    </source>
</evidence>
<evidence type="ECO:0000313" key="15">
    <source>
        <dbReference type="EMBL" id="AJQ95068.1"/>
    </source>
</evidence>
<feature type="binding site" evidence="13">
    <location>
        <position position="184"/>
    </location>
    <ligand>
        <name>ATP</name>
        <dbReference type="ChEBI" id="CHEBI:30616"/>
    </ligand>
</feature>
<dbReference type="PRINTS" id="PR00990">
    <property type="entry name" value="RIBOKINASE"/>
</dbReference>
<feature type="binding site" evidence="13">
    <location>
        <position position="246"/>
    </location>
    <ligand>
        <name>K(+)</name>
        <dbReference type="ChEBI" id="CHEBI:29103"/>
    </ligand>
</feature>
<feature type="domain" description="Carbohydrate kinase PfkB" evidence="14">
    <location>
        <begin position="1"/>
        <end position="294"/>
    </location>
</feature>
<name>A0A0C5VNT6_9GAMM</name>
<dbReference type="KEGG" id="gsn:YC6258_03030"/>
<protein>
    <recommendedName>
        <fullName evidence="3 13">Ribokinase</fullName>
        <shortName evidence="13">RK</shortName>
        <ecNumber evidence="2 13">2.7.1.15</ecNumber>
    </recommendedName>
</protein>
<dbReference type="AlphaFoldDB" id="A0A0C5VNT6"/>